<dbReference type="PANTHER" id="PTHR43280">
    <property type="entry name" value="ARAC-FAMILY TRANSCRIPTIONAL REGULATOR"/>
    <property type="match status" value="1"/>
</dbReference>
<name>A0ABT6YKU7_9BACT</name>
<accession>A0ABT6YKU7</accession>
<dbReference type="InterPro" id="IPR018060">
    <property type="entry name" value="HTH_AraC"/>
</dbReference>
<dbReference type="SUPFAM" id="SSF46689">
    <property type="entry name" value="Homeodomain-like"/>
    <property type="match status" value="1"/>
</dbReference>
<keyword evidence="6" id="KW-1185">Reference proteome</keyword>
<organism evidence="5 6">
    <name type="scientific">Flectobacillus longus</name>
    <dbReference type="NCBI Taxonomy" id="2984207"/>
    <lineage>
        <taxon>Bacteria</taxon>
        <taxon>Pseudomonadati</taxon>
        <taxon>Bacteroidota</taxon>
        <taxon>Cytophagia</taxon>
        <taxon>Cytophagales</taxon>
        <taxon>Flectobacillaceae</taxon>
        <taxon>Flectobacillus</taxon>
    </lineage>
</organism>
<feature type="domain" description="HTH araC/xylS-type" evidence="4">
    <location>
        <begin position="189"/>
        <end position="299"/>
    </location>
</feature>
<dbReference type="PROSITE" id="PS01124">
    <property type="entry name" value="HTH_ARAC_FAMILY_2"/>
    <property type="match status" value="1"/>
</dbReference>
<evidence type="ECO:0000313" key="6">
    <source>
        <dbReference type="Proteomes" id="UP001236569"/>
    </source>
</evidence>
<dbReference type="Gene3D" id="1.10.10.60">
    <property type="entry name" value="Homeodomain-like"/>
    <property type="match status" value="1"/>
</dbReference>
<dbReference type="PANTHER" id="PTHR43280:SF32">
    <property type="entry name" value="TRANSCRIPTIONAL REGULATORY PROTEIN"/>
    <property type="match status" value="1"/>
</dbReference>
<dbReference type="InterPro" id="IPR020449">
    <property type="entry name" value="Tscrpt_reg_AraC-type_HTH"/>
</dbReference>
<protein>
    <submittedName>
        <fullName evidence="5">Helix-turn-helix domain-containing protein</fullName>
    </submittedName>
</protein>
<reference evidence="5 6" key="1">
    <citation type="submission" date="2023-05" db="EMBL/GenBank/DDBJ databases">
        <title>Novel species of genus Flectobacillus isolated from stream in China.</title>
        <authorList>
            <person name="Lu H."/>
        </authorList>
    </citation>
    <scope>NUCLEOTIDE SEQUENCE [LARGE SCALE GENOMIC DNA]</scope>
    <source>
        <strain evidence="5 6">DC10W</strain>
    </source>
</reference>
<keyword evidence="3" id="KW-0804">Transcription</keyword>
<keyword evidence="1" id="KW-0805">Transcription regulation</keyword>
<gene>
    <name evidence="5" type="ORF">QM480_07755</name>
</gene>
<sequence length="299" mass="35381">MEQAETLEDFYERKFEWIPDSLRKDIGHFNVFQLDPYVGKNAKPVPYRRRDYHKITFLRGNGRVHYADKIVEVQKQALVFSNPLIPYKWENTQEVQGGMFCIFNQYFFQNYTNLNQYSVFQPTGIHVFELTDNQADFVVSIFQKMIQEINSEYIYKYDVLKTQVMELLHFAMKSQTATQLDKVKVNSSQRISALFLELLERQFPIEEIQQAIPYRSASEYAEQLNIHVNHLNRAVKEVTDKTTSQWISERILQEAKNLLRHTSWTIAQIADSLGFQEPTHFNNFFKKYSAQTPSRFRSA</sequence>
<dbReference type="SMART" id="SM00342">
    <property type="entry name" value="HTH_ARAC"/>
    <property type="match status" value="1"/>
</dbReference>
<evidence type="ECO:0000256" key="3">
    <source>
        <dbReference type="ARBA" id="ARBA00023163"/>
    </source>
</evidence>
<evidence type="ECO:0000259" key="4">
    <source>
        <dbReference type="PROSITE" id="PS01124"/>
    </source>
</evidence>
<keyword evidence="2" id="KW-0238">DNA-binding</keyword>
<dbReference type="Pfam" id="PF12833">
    <property type="entry name" value="HTH_18"/>
    <property type="match status" value="1"/>
</dbReference>
<evidence type="ECO:0000313" key="5">
    <source>
        <dbReference type="EMBL" id="MDI9864214.1"/>
    </source>
</evidence>
<evidence type="ECO:0000256" key="2">
    <source>
        <dbReference type="ARBA" id="ARBA00023125"/>
    </source>
</evidence>
<dbReference type="RefSeq" id="WP_283369422.1">
    <property type="nucleotide sequence ID" value="NZ_JASHID010000004.1"/>
</dbReference>
<dbReference type="PRINTS" id="PR00032">
    <property type="entry name" value="HTHARAC"/>
</dbReference>
<comment type="caution">
    <text evidence="5">The sequence shown here is derived from an EMBL/GenBank/DDBJ whole genome shotgun (WGS) entry which is preliminary data.</text>
</comment>
<proteinExistence type="predicted"/>
<dbReference type="InterPro" id="IPR009057">
    <property type="entry name" value="Homeodomain-like_sf"/>
</dbReference>
<dbReference type="EMBL" id="JASHID010000004">
    <property type="protein sequence ID" value="MDI9864214.1"/>
    <property type="molecule type" value="Genomic_DNA"/>
</dbReference>
<evidence type="ECO:0000256" key="1">
    <source>
        <dbReference type="ARBA" id="ARBA00023015"/>
    </source>
</evidence>
<dbReference type="Proteomes" id="UP001236569">
    <property type="component" value="Unassembled WGS sequence"/>
</dbReference>